<dbReference type="HOGENOM" id="CLU_000134_45_11_1"/>
<dbReference type="EMBL" id="KI963931">
    <property type="protein sequence ID" value="EUC49462.1"/>
    <property type="molecule type" value="Genomic_DNA"/>
</dbReference>
<dbReference type="Pfam" id="PF12796">
    <property type="entry name" value="Ank_2"/>
    <property type="match status" value="1"/>
</dbReference>
<dbReference type="Gene3D" id="1.25.40.20">
    <property type="entry name" value="Ankyrin repeat-containing domain"/>
    <property type="match status" value="1"/>
</dbReference>
<dbReference type="Proteomes" id="UP000054032">
    <property type="component" value="Unassembled WGS sequence"/>
</dbReference>
<feature type="non-terminal residue" evidence="4">
    <location>
        <position position="126"/>
    </location>
</feature>
<name>W6ZCD1_COCMI</name>
<dbReference type="KEGG" id="bor:COCMIDRAFT_64937"/>
<feature type="repeat" description="ANK" evidence="3">
    <location>
        <begin position="53"/>
        <end position="82"/>
    </location>
</feature>
<dbReference type="SMART" id="SM00248">
    <property type="entry name" value="ANK"/>
    <property type="match status" value="2"/>
</dbReference>
<proteinExistence type="predicted"/>
<organism evidence="4 5">
    <name type="scientific">Bipolaris oryzae ATCC 44560</name>
    <dbReference type="NCBI Taxonomy" id="930090"/>
    <lineage>
        <taxon>Eukaryota</taxon>
        <taxon>Fungi</taxon>
        <taxon>Dikarya</taxon>
        <taxon>Ascomycota</taxon>
        <taxon>Pezizomycotina</taxon>
        <taxon>Dothideomycetes</taxon>
        <taxon>Pleosporomycetidae</taxon>
        <taxon>Pleosporales</taxon>
        <taxon>Pleosporineae</taxon>
        <taxon>Pleosporaceae</taxon>
        <taxon>Bipolaris</taxon>
    </lineage>
</organism>
<dbReference type="PANTHER" id="PTHR24189">
    <property type="entry name" value="MYOTROPHIN"/>
    <property type="match status" value="1"/>
</dbReference>
<dbReference type="eggNOG" id="ENOG502SX9X">
    <property type="taxonomic scope" value="Eukaryota"/>
</dbReference>
<reference evidence="4 5" key="1">
    <citation type="journal article" date="2013" name="PLoS Genet.">
        <title>Comparative genome structure, secondary metabolite, and effector coding capacity across Cochliobolus pathogens.</title>
        <authorList>
            <person name="Condon B.J."/>
            <person name="Leng Y."/>
            <person name="Wu D."/>
            <person name="Bushley K.E."/>
            <person name="Ohm R.A."/>
            <person name="Otillar R."/>
            <person name="Martin J."/>
            <person name="Schackwitz W."/>
            <person name="Grimwood J."/>
            <person name="MohdZainudin N."/>
            <person name="Xue C."/>
            <person name="Wang R."/>
            <person name="Manning V.A."/>
            <person name="Dhillon B."/>
            <person name="Tu Z.J."/>
            <person name="Steffenson B.J."/>
            <person name="Salamov A."/>
            <person name="Sun H."/>
            <person name="Lowry S."/>
            <person name="LaButti K."/>
            <person name="Han J."/>
            <person name="Copeland A."/>
            <person name="Lindquist E."/>
            <person name="Barry K."/>
            <person name="Schmutz J."/>
            <person name="Baker S.E."/>
            <person name="Ciuffetti L.M."/>
            <person name="Grigoriev I.V."/>
            <person name="Zhong S."/>
            <person name="Turgeon B.G."/>
        </authorList>
    </citation>
    <scope>NUCLEOTIDE SEQUENCE [LARGE SCALE GENOMIC DNA]</scope>
    <source>
        <strain evidence="4 5">ATCC 44560</strain>
    </source>
</reference>
<accession>W6ZCD1</accession>
<evidence type="ECO:0000256" key="2">
    <source>
        <dbReference type="ARBA" id="ARBA00023043"/>
    </source>
</evidence>
<dbReference type="PROSITE" id="PS50088">
    <property type="entry name" value="ANK_REPEAT"/>
    <property type="match status" value="1"/>
</dbReference>
<dbReference type="InterPro" id="IPR002110">
    <property type="entry name" value="Ankyrin_rpt"/>
</dbReference>
<dbReference type="InterPro" id="IPR036770">
    <property type="entry name" value="Ankyrin_rpt-contain_sf"/>
</dbReference>
<dbReference type="PROSITE" id="PS50297">
    <property type="entry name" value="ANK_REP_REGION"/>
    <property type="match status" value="1"/>
</dbReference>
<evidence type="ECO:0000313" key="4">
    <source>
        <dbReference type="EMBL" id="EUC49462.1"/>
    </source>
</evidence>
<dbReference type="AlphaFoldDB" id="W6ZCD1"/>
<dbReference type="RefSeq" id="XP_007684001.1">
    <property type="nucleotide sequence ID" value="XM_007685811.1"/>
</dbReference>
<dbReference type="OrthoDB" id="4772757at2759"/>
<evidence type="ECO:0000256" key="1">
    <source>
        <dbReference type="ARBA" id="ARBA00022737"/>
    </source>
</evidence>
<evidence type="ECO:0000313" key="5">
    <source>
        <dbReference type="Proteomes" id="UP000054032"/>
    </source>
</evidence>
<keyword evidence="1" id="KW-0677">Repeat</keyword>
<dbReference type="PANTHER" id="PTHR24189:SF50">
    <property type="entry name" value="ANKYRIN REPEAT AND SOCS BOX PROTEIN 2"/>
    <property type="match status" value="1"/>
</dbReference>
<keyword evidence="5" id="KW-1185">Reference proteome</keyword>
<protein>
    <submittedName>
        <fullName evidence="4">Uncharacterized protein</fullName>
    </submittedName>
</protein>
<dbReference type="SUPFAM" id="SSF48403">
    <property type="entry name" value="Ankyrin repeat"/>
    <property type="match status" value="1"/>
</dbReference>
<sequence>VRLLLRMRLGIESEEDCEALVLHDTVRESRKELLQFMLDAGADINAQGGPYGNALQAATHTSKVEIVKVLLDAGADVNAQGGHYGNALQAARHRRTSMYRDDEMGIIVKMLLNAGAEDTDQDGEQG</sequence>
<dbReference type="STRING" id="930090.W6ZCD1"/>
<evidence type="ECO:0000256" key="3">
    <source>
        <dbReference type="PROSITE-ProRule" id="PRU00023"/>
    </source>
</evidence>
<gene>
    <name evidence="4" type="ORF">COCMIDRAFT_64937</name>
</gene>
<dbReference type="InterPro" id="IPR050745">
    <property type="entry name" value="Multifunctional_regulatory"/>
</dbReference>
<feature type="non-terminal residue" evidence="4">
    <location>
        <position position="1"/>
    </location>
</feature>
<dbReference type="GeneID" id="19124973"/>
<keyword evidence="2 3" id="KW-0040">ANK repeat</keyword>